<comment type="caution">
    <text evidence="5">The sequence shown here is derived from an EMBL/GenBank/DDBJ whole genome shotgun (WGS) entry which is preliminary data.</text>
</comment>
<dbReference type="EMBL" id="JACJVN010000009">
    <property type="protein sequence ID" value="MBB6676050.1"/>
    <property type="molecule type" value="Genomic_DNA"/>
</dbReference>
<evidence type="ECO:0000256" key="2">
    <source>
        <dbReference type="ARBA" id="ARBA00023125"/>
    </source>
</evidence>
<sequence length="155" mass="17805">MLNRRDLLISYTSNFTTHHRIFVAEWNRRNTTEITYAQGMILNLLAAEGPKQAKELIRDVMITSGGITSIANKLVDRGLIRRSRADHQDRRAVILEITDAGRDMLKILDQIRDETLDSIFNCLSDAEIAFLERIYWRLNMDGRIGTQDKVARSSV</sequence>
<gene>
    <name evidence="5" type="ORF">H4Q31_01775</name>
</gene>
<keyword evidence="6" id="KW-1185">Reference proteome</keyword>
<evidence type="ECO:0000259" key="4">
    <source>
        <dbReference type="PROSITE" id="PS50995"/>
    </source>
</evidence>
<dbReference type="PANTHER" id="PTHR42756:SF1">
    <property type="entry name" value="TRANSCRIPTIONAL REPRESSOR OF EMRAB OPERON"/>
    <property type="match status" value="1"/>
</dbReference>
<dbReference type="AlphaFoldDB" id="A0A841T9W4"/>
<dbReference type="PROSITE" id="PS50995">
    <property type="entry name" value="HTH_MARR_2"/>
    <property type="match status" value="1"/>
</dbReference>
<dbReference type="GO" id="GO:0003700">
    <property type="term" value="F:DNA-binding transcription factor activity"/>
    <property type="evidence" value="ECO:0007669"/>
    <property type="project" value="InterPro"/>
</dbReference>
<feature type="domain" description="HTH marR-type" evidence="4">
    <location>
        <begin position="1"/>
        <end position="140"/>
    </location>
</feature>
<reference evidence="5 6" key="1">
    <citation type="submission" date="2020-08" db="EMBL/GenBank/DDBJ databases">
        <title>Cohnella phylogeny.</title>
        <authorList>
            <person name="Dunlap C."/>
        </authorList>
    </citation>
    <scope>NUCLEOTIDE SEQUENCE [LARGE SCALE GENOMIC DNA]</scope>
    <source>
        <strain evidence="5 6">DSM 103658</strain>
    </source>
</reference>
<name>A0A841T9W4_9BACL</name>
<dbReference type="SUPFAM" id="SSF46785">
    <property type="entry name" value="Winged helix' DNA-binding domain"/>
    <property type="match status" value="1"/>
</dbReference>
<evidence type="ECO:0000313" key="5">
    <source>
        <dbReference type="EMBL" id="MBB6676050.1"/>
    </source>
</evidence>
<proteinExistence type="predicted"/>
<dbReference type="InterPro" id="IPR036388">
    <property type="entry name" value="WH-like_DNA-bd_sf"/>
</dbReference>
<evidence type="ECO:0000256" key="3">
    <source>
        <dbReference type="ARBA" id="ARBA00023163"/>
    </source>
</evidence>
<dbReference type="Gene3D" id="1.10.10.10">
    <property type="entry name" value="Winged helix-like DNA-binding domain superfamily/Winged helix DNA-binding domain"/>
    <property type="match status" value="1"/>
</dbReference>
<dbReference type="SMART" id="SM00347">
    <property type="entry name" value="HTH_MARR"/>
    <property type="match status" value="1"/>
</dbReference>
<dbReference type="Pfam" id="PF01047">
    <property type="entry name" value="MarR"/>
    <property type="match status" value="1"/>
</dbReference>
<evidence type="ECO:0000256" key="1">
    <source>
        <dbReference type="ARBA" id="ARBA00023015"/>
    </source>
</evidence>
<evidence type="ECO:0000313" key="6">
    <source>
        <dbReference type="Proteomes" id="UP000574133"/>
    </source>
</evidence>
<dbReference type="GO" id="GO:0003677">
    <property type="term" value="F:DNA binding"/>
    <property type="evidence" value="ECO:0007669"/>
    <property type="project" value="UniProtKB-KW"/>
</dbReference>
<dbReference type="InterPro" id="IPR036390">
    <property type="entry name" value="WH_DNA-bd_sf"/>
</dbReference>
<protein>
    <submittedName>
        <fullName evidence="5">MarR family transcriptional regulator</fullName>
    </submittedName>
</protein>
<accession>A0A841T9W4</accession>
<organism evidence="5 6">
    <name type="scientific">Cohnella lubricantis</name>
    <dbReference type="NCBI Taxonomy" id="2163172"/>
    <lineage>
        <taxon>Bacteria</taxon>
        <taxon>Bacillati</taxon>
        <taxon>Bacillota</taxon>
        <taxon>Bacilli</taxon>
        <taxon>Bacillales</taxon>
        <taxon>Paenibacillaceae</taxon>
        <taxon>Cohnella</taxon>
    </lineage>
</organism>
<dbReference type="RefSeq" id="WP_185177357.1">
    <property type="nucleotide sequence ID" value="NZ_CBCSEP010000012.1"/>
</dbReference>
<keyword evidence="2" id="KW-0238">DNA-binding</keyword>
<keyword evidence="3" id="KW-0804">Transcription</keyword>
<dbReference type="PANTHER" id="PTHR42756">
    <property type="entry name" value="TRANSCRIPTIONAL REGULATOR, MARR"/>
    <property type="match status" value="1"/>
</dbReference>
<dbReference type="Proteomes" id="UP000574133">
    <property type="component" value="Unassembled WGS sequence"/>
</dbReference>
<keyword evidence="1" id="KW-0805">Transcription regulation</keyword>
<dbReference type="InterPro" id="IPR000835">
    <property type="entry name" value="HTH_MarR-typ"/>
</dbReference>